<sequence length="383" mass="43550">MATENMRALPPRPLDELPADHCMLRSRSFSFLPRKYRAAVTLPPMRPHVPIIRRSVLRSKAQNRRSMKPKQDPAQPVPGCYGDFCHTEFKYPQILQDIETGTDAWTRQGRQLCLRHAMVEGKELDTLMKPEELAACLQDNDSDADASPSKVATSVVTAGTAKVKRKEGLMDLPASQVLEARSHPGLCQWLESLDWRINPEDATLLLAAAAHLASDEAAPVPRNMSLRMDVTVPGMRYRLRPLKVCRTCFNTYQVISQVITLVRHQRKDLWAKAELERLKRHDEKEKELAQDAYIQRVIGDPEERAARAAQMGRCPPPPCLPRESLIFDHEVTQWMRDIPDSPSTSEMMKNLWRKAEEPHSEELLEAPPSSPEPNRRRRAVLGL</sequence>
<keyword evidence="4" id="KW-1185">Reference proteome</keyword>
<gene>
    <name evidence="2" type="ORF">C1SCF055_LOCUS25400</name>
</gene>
<evidence type="ECO:0000313" key="3">
    <source>
        <dbReference type="EMBL" id="CAL4786471.1"/>
    </source>
</evidence>
<organism evidence="2">
    <name type="scientific">Cladocopium goreaui</name>
    <dbReference type="NCBI Taxonomy" id="2562237"/>
    <lineage>
        <taxon>Eukaryota</taxon>
        <taxon>Sar</taxon>
        <taxon>Alveolata</taxon>
        <taxon>Dinophyceae</taxon>
        <taxon>Suessiales</taxon>
        <taxon>Symbiodiniaceae</taxon>
        <taxon>Cladocopium</taxon>
    </lineage>
</organism>
<accession>A0A9P1CWR7</accession>
<name>A0A9P1CWR7_9DINO</name>
<dbReference type="EMBL" id="CAMXCT030002591">
    <property type="protein sequence ID" value="CAL4786471.1"/>
    <property type="molecule type" value="Genomic_DNA"/>
</dbReference>
<dbReference type="AlphaFoldDB" id="A0A9P1CWR7"/>
<evidence type="ECO:0000313" key="4">
    <source>
        <dbReference type="Proteomes" id="UP001152797"/>
    </source>
</evidence>
<proteinExistence type="predicted"/>
<reference evidence="2" key="1">
    <citation type="submission" date="2022-10" db="EMBL/GenBank/DDBJ databases">
        <authorList>
            <person name="Chen Y."/>
            <person name="Dougan E. K."/>
            <person name="Chan C."/>
            <person name="Rhodes N."/>
            <person name="Thang M."/>
        </authorList>
    </citation>
    <scope>NUCLEOTIDE SEQUENCE</scope>
</reference>
<dbReference type="EMBL" id="CAMXCT010002591">
    <property type="protein sequence ID" value="CAI3999159.1"/>
    <property type="molecule type" value="Genomic_DNA"/>
</dbReference>
<evidence type="ECO:0000256" key="1">
    <source>
        <dbReference type="SAM" id="MobiDB-lite"/>
    </source>
</evidence>
<protein>
    <submittedName>
        <fullName evidence="2">Uncharacterized protein</fullName>
    </submittedName>
</protein>
<evidence type="ECO:0000313" key="2">
    <source>
        <dbReference type="EMBL" id="CAI3999159.1"/>
    </source>
</evidence>
<comment type="caution">
    <text evidence="2">The sequence shown here is derived from an EMBL/GenBank/DDBJ whole genome shotgun (WGS) entry which is preliminary data.</text>
</comment>
<dbReference type="EMBL" id="CAMXCT020002591">
    <property type="protein sequence ID" value="CAL1152534.1"/>
    <property type="molecule type" value="Genomic_DNA"/>
</dbReference>
<feature type="compositionally biased region" description="Basic and acidic residues" evidence="1">
    <location>
        <begin position="353"/>
        <end position="362"/>
    </location>
</feature>
<reference evidence="3 4" key="2">
    <citation type="submission" date="2024-05" db="EMBL/GenBank/DDBJ databases">
        <authorList>
            <person name="Chen Y."/>
            <person name="Shah S."/>
            <person name="Dougan E. K."/>
            <person name="Thang M."/>
            <person name="Chan C."/>
        </authorList>
    </citation>
    <scope>NUCLEOTIDE SEQUENCE [LARGE SCALE GENOMIC DNA]</scope>
</reference>
<dbReference type="Proteomes" id="UP001152797">
    <property type="component" value="Unassembled WGS sequence"/>
</dbReference>
<dbReference type="OrthoDB" id="431674at2759"/>
<feature type="region of interest" description="Disordered" evidence="1">
    <location>
        <begin position="338"/>
        <end position="383"/>
    </location>
</feature>